<dbReference type="PIRSF" id="PIRSF037420">
    <property type="entry name" value="PQQ_syn_pqqE"/>
    <property type="match status" value="1"/>
</dbReference>
<comment type="pathway">
    <text evidence="8">Cofactor biosynthesis; pyrroloquinoline quinone biosynthesis.</text>
</comment>
<evidence type="ECO:0000313" key="12">
    <source>
        <dbReference type="Proteomes" id="UP000005317"/>
    </source>
</evidence>
<evidence type="ECO:0000256" key="3">
    <source>
        <dbReference type="ARBA" id="ARBA00022723"/>
    </source>
</evidence>
<evidence type="ECO:0000256" key="4">
    <source>
        <dbReference type="ARBA" id="ARBA00022905"/>
    </source>
</evidence>
<dbReference type="SFLD" id="SFLDG01067">
    <property type="entry name" value="SPASM/twitch_domain_containing"/>
    <property type="match status" value="1"/>
</dbReference>
<evidence type="ECO:0000259" key="10">
    <source>
        <dbReference type="PROSITE" id="PS51918"/>
    </source>
</evidence>
<evidence type="ECO:0000256" key="1">
    <source>
        <dbReference type="ARBA" id="ARBA00022485"/>
    </source>
</evidence>
<feature type="domain" description="Radical SAM core" evidence="10">
    <location>
        <begin position="4"/>
        <end position="219"/>
    </location>
</feature>
<proteinExistence type="inferred from homology"/>
<comment type="subunit">
    <text evidence="8">Interacts with PqqD. The interaction is necessary for activity of PqqE.</text>
</comment>
<dbReference type="OrthoDB" id="9792276at2"/>
<dbReference type="Proteomes" id="UP000005317">
    <property type="component" value="Unassembled WGS sequence"/>
</dbReference>
<comment type="similarity">
    <text evidence="8">Belongs to the radical SAM superfamily. PqqE family.</text>
</comment>
<evidence type="ECO:0000256" key="7">
    <source>
        <dbReference type="ARBA" id="ARBA00023014"/>
    </source>
</evidence>
<keyword evidence="1 8" id="KW-0004">4Fe-4S</keyword>
<dbReference type="RefSeq" id="WP_002708786.1">
    <property type="nucleotide sequence ID" value="NZ_JH651384.1"/>
</dbReference>
<dbReference type="GO" id="GO:0009975">
    <property type="term" value="F:cyclase activity"/>
    <property type="evidence" value="ECO:0007669"/>
    <property type="project" value="UniProtKB-UniRule"/>
</dbReference>
<sequence>MPKPPPPLWLLAEITHSCPLQCPYCSNPLNLVPKKDELDTETWLRVLHEARQLGAAQLGFSGGEPLVRKDLEDLIGEARKLGYYSNLITSGIGMDGDRVARFRELGLDHIQVSFQADDAVLNDYLAGTQAFQHKLEMSRAVKANGYPMVLCFVIHRQNTHRIPQMLELAAELQADYVELATTQFEGWALLNRDHLLPTLEQVREAERVAHEYQEKLKGRMRIYYVVPDYYENRPKACVGGWGRVFLAVAPDGVALPCHAARDLPGLELFNVREHSMEWLWNESSTFNHFRGEGWMKEPCRSCDEREKDFGGCHCQAFKLTGDPANADPTCAKSPHHHLIEQAIDTTRLGTQAPSRPMVFRQRQKSKTPNLFPT</sequence>
<accession>A0A656HDB3</accession>
<dbReference type="InterPro" id="IPR011843">
    <property type="entry name" value="PQQ_synth_PqqE_bac"/>
</dbReference>
<dbReference type="UniPathway" id="UPA00539"/>
<dbReference type="GO" id="GO:1904047">
    <property type="term" value="F:S-adenosyl-L-methionine binding"/>
    <property type="evidence" value="ECO:0007669"/>
    <property type="project" value="UniProtKB-UniRule"/>
</dbReference>
<comment type="cofactor">
    <cofactor evidence="8">
        <name>[4Fe-4S] cluster</name>
        <dbReference type="ChEBI" id="CHEBI:49883"/>
    </cofactor>
    <text evidence="8">Binds 1 [4Fe-4S] cluster. The cluster is coordinated with 3 cysteines and an exchangeable S-adenosyl-L-methionine.</text>
</comment>
<dbReference type="InterPro" id="IPR058240">
    <property type="entry name" value="rSAM_sf"/>
</dbReference>
<gene>
    <name evidence="8" type="primary">pqqE</name>
    <name evidence="11" type="ORF">Thini_2314</name>
</gene>
<evidence type="ECO:0000256" key="2">
    <source>
        <dbReference type="ARBA" id="ARBA00022691"/>
    </source>
</evidence>
<dbReference type="AlphaFoldDB" id="A0A656HDB3"/>
<dbReference type="NCBIfam" id="TIGR02109">
    <property type="entry name" value="PQQ_syn_pqqE"/>
    <property type="match status" value="1"/>
</dbReference>
<evidence type="ECO:0000256" key="6">
    <source>
        <dbReference type="ARBA" id="ARBA00023004"/>
    </source>
</evidence>
<dbReference type="PROSITE" id="PS01305">
    <property type="entry name" value="MOAA_NIFB_PQQE"/>
    <property type="match status" value="1"/>
</dbReference>
<name>A0A656HDB3_THINJ</name>
<dbReference type="CDD" id="cd21119">
    <property type="entry name" value="SPASM_PqqE"/>
    <property type="match status" value="1"/>
</dbReference>
<dbReference type="GO" id="GO:0018189">
    <property type="term" value="P:pyrroloquinoline quinone biosynthetic process"/>
    <property type="evidence" value="ECO:0007669"/>
    <property type="project" value="UniProtKB-UniRule"/>
</dbReference>
<dbReference type="PANTHER" id="PTHR11228">
    <property type="entry name" value="RADICAL SAM DOMAIN PROTEIN"/>
    <property type="match status" value="1"/>
</dbReference>
<dbReference type="GO" id="GO:0016491">
    <property type="term" value="F:oxidoreductase activity"/>
    <property type="evidence" value="ECO:0007669"/>
    <property type="project" value="UniProtKB-KW"/>
</dbReference>
<dbReference type="InterPro" id="IPR013785">
    <property type="entry name" value="Aldolase_TIM"/>
</dbReference>
<dbReference type="InterPro" id="IPR000385">
    <property type="entry name" value="MoaA_NifB_PqqE_Fe-S-bd_CS"/>
</dbReference>
<keyword evidence="2 8" id="KW-0949">S-adenosyl-L-methionine</keyword>
<feature type="binding site" evidence="8">
    <location>
        <position position="18"/>
    </location>
    <ligand>
        <name>[4Fe-4S] cluster</name>
        <dbReference type="ChEBI" id="CHEBI:49883"/>
        <note>4Fe-4S-S-AdoMet</note>
    </ligand>
</feature>
<dbReference type="EC" id="1.21.98.4" evidence="8"/>
<dbReference type="InterPro" id="IPR023885">
    <property type="entry name" value="4Fe4S-binding_SPASM_dom"/>
</dbReference>
<feature type="region of interest" description="Disordered" evidence="9">
    <location>
        <begin position="349"/>
        <end position="373"/>
    </location>
</feature>
<dbReference type="PANTHER" id="PTHR11228:SF7">
    <property type="entry name" value="PQQA PEPTIDE CYCLASE"/>
    <property type="match status" value="1"/>
</dbReference>
<keyword evidence="3 8" id="KW-0479">Metal-binding</keyword>
<keyword evidence="7 8" id="KW-0411">Iron-sulfur</keyword>
<evidence type="ECO:0000313" key="11">
    <source>
        <dbReference type="EMBL" id="EIJ34868.1"/>
    </source>
</evidence>
<dbReference type="SFLD" id="SFLDS00029">
    <property type="entry name" value="Radical_SAM"/>
    <property type="match status" value="1"/>
</dbReference>
<organism evidence="11 12">
    <name type="scientific">Thiothrix nivea (strain ATCC 35100 / DSM 5205 / JP2)</name>
    <dbReference type="NCBI Taxonomy" id="870187"/>
    <lineage>
        <taxon>Bacteria</taxon>
        <taxon>Pseudomonadati</taxon>
        <taxon>Pseudomonadota</taxon>
        <taxon>Gammaproteobacteria</taxon>
        <taxon>Thiotrichales</taxon>
        <taxon>Thiotrichaceae</taxon>
        <taxon>Thiothrix</taxon>
    </lineage>
</organism>
<evidence type="ECO:0000256" key="8">
    <source>
        <dbReference type="HAMAP-Rule" id="MF_00660"/>
    </source>
</evidence>
<keyword evidence="6 8" id="KW-0408">Iron</keyword>
<dbReference type="PROSITE" id="PS51918">
    <property type="entry name" value="RADICAL_SAM"/>
    <property type="match status" value="1"/>
</dbReference>
<keyword evidence="4 8" id="KW-0884">PQQ biosynthesis</keyword>
<dbReference type="InterPro" id="IPR017200">
    <property type="entry name" value="PqqE-like"/>
</dbReference>
<dbReference type="InterPro" id="IPR050377">
    <property type="entry name" value="Radical_SAM_PqqE_MftC-like"/>
</dbReference>
<dbReference type="NCBIfam" id="TIGR04085">
    <property type="entry name" value="rSAM_more_4Fe4S"/>
    <property type="match status" value="1"/>
</dbReference>
<dbReference type="HAMAP" id="MF_00660">
    <property type="entry name" value="PqqE"/>
    <property type="match status" value="1"/>
</dbReference>
<reference evidence="12" key="1">
    <citation type="journal article" date="2011" name="Stand. Genomic Sci.">
        <title>Genome sequence of the filamentous, gliding Thiothrix nivea neotype strain (JP2(T)).</title>
        <authorList>
            <person name="Lapidus A."/>
            <person name="Nolan M."/>
            <person name="Lucas S."/>
            <person name="Glavina Del Rio T."/>
            <person name="Tice H."/>
            <person name="Cheng J.F."/>
            <person name="Tapia R."/>
            <person name="Han C."/>
            <person name="Goodwin L."/>
            <person name="Pitluck S."/>
            <person name="Liolios K."/>
            <person name="Pagani I."/>
            <person name="Ivanova N."/>
            <person name="Huntemann M."/>
            <person name="Mavromatis K."/>
            <person name="Mikhailova N."/>
            <person name="Pati A."/>
            <person name="Chen A."/>
            <person name="Palaniappan K."/>
            <person name="Land M."/>
            <person name="Brambilla E.M."/>
            <person name="Rohde M."/>
            <person name="Abt B."/>
            <person name="Verbarg S."/>
            <person name="Goker M."/>
            <person name="Bristow J."/>
            <person name="Eisen J.A."/>
            <person name="Markowitz V."/>
            <person name="Hugenholtz P."/>
            <person name="Kyrpides N.C."/>
            <person name="Klenk H.P."/>
            <person name="Woyke T."/>
        </authorList>
    </citation>
    <scope>NUCLEOTIDE SEQUENCE [LARGE SCALE GENOMIC DNA]</scope>
    <source>
        <strain evidence="12">ATCC 35100 / DSM 5205 / JP2</strain>
    </source>
</reference>
<dbReference type="SUPFAM" id="SSF102114">
    <property type="entry name" value="Radical SAM enzymes"/>
    <property type="match status" value="1"/>
</dbReference>
<comment type="catalytic activity">
    <reaction evidence="8">
        <text>[PQQ precursor protein] + S-adenosyl-L-methionine = E-Y cross-linked-[PQQ precursor protein] + 5'-deoxyadenosine + L-methionine + H(+)</text>
        <dbReference type="Rhea" id="RHEA:56836"/>
        <dbReference type="Rhea" id="RHEA-COMP:14800"/>
        <dbReference type="Rhea" id="RHEA-COMP:14801"/>
        <dbReference type="ChEBI" id="CHEBI:15378"/>
        <dbReference type="ChEBI" id="CHEBI:17319"/>
        <dbReference type="ChEBI" id="CHEBI:57844"/>
        <dbReference type="ChEBI" id="CHEBI:59789"/>
        <dbReference type="ChEBI" id="CHEBI:141026"/>
        <dbReference type="ChEBI" id="CHEBI:141027"/>
        <dbReference type="EC" id="1.21.98.4"/>
    </reaction>
</comment>
<feature type="binding site" evidence="8">
    <location>
        <position position="22"/>
    </location>
    <ligand>
        <name>[4Fe-4S] cluster</name>
        <dbReference type="ChEBI" id="CHEBI:49883"/>
        <note>4Fe-4S-S-AdoMet</note>
    </ligand>
</feature>
<dbReference type="GO" id="GO:0005506">
    <property type="term" value="F:iron ion binding"/>
    <property type="evidence" value="ECO:0007669"/>
    <property type="project" value="UniProtKB-UniRule"/>
</dbReference>
<dbReference type="EMBL" id="JH651384">
    <property type="protein sequence ID" value="EIJ34868.1"/>
    <property type="molecule type" value="Genomic_DNA"/>
</dbReference>
<evidence type="ECO:0000256" key="5">
    <source>
        <dbReference type="ARBA" id="ARBA00023002"/>
    </source>
</evidence>
<protein>
    <recommendedName>
        <fullName evidence="8">PqqA peptide cyclase</fullName>
        <ecNumber evidence="8">1.21.98.4</ecNumber>
    </recommendedName>
    <alternativeName>
        <fullName evidence="8">Coenzyme PQQ synthesis protein E</fullName>
    </alternativeName>
</protein>
<dbReference type="Gene3D" id="3.20.20.70">
    <property type="entry name" value="Aldolase class I"/>
    <property type="match status" value="1"/>
</dbReference>
<dbReference type="SFLD" id="SFLDF00280">
    <property type="entry name" value="coenzyme_PQQ_synthesis_protein"/>
    <property type="match status" value="1"/>
</dbReference>
<keyword evidence="5 8" id="KW-0560">Oxidoreductase</keyword>
<dbReference type="SFLD" id="SFLDG01386">
    <property type="entry name" value="main_SPASM_domain-containing"/>
    <property type="match status" value="1"/>
</dbReference>
<dbReference type="GO" id="GO:0051539">
    <property type="term" value="F:4 iron, 4 sulfur cluster binding"/>
    <property type="evidence" value="ECO:0007669"/>
    <property type="project" value="UniProtKB-KW"/>
</dbReference>
<evidence type="ECO:0000256" key="9">
    <source>
        <dbReference type="SAM" id="MobiDB-lite"/>
    </source>
</evidence>
<dbReference type="Pfam" id="PF04055">
    <property type="entry name" value="Radical_SAM"/>
    <property type="match status" value="1"/>
</dbReference>
<keyword evidence="12" id="KW-1185">Reference proteome</keyword>
<comment type="function">
    <text evidence="8">Catalyzes the cross-linking of a glutamate residue and a tyrosine residue in the PqqA protein as part of the biosynthesis of pyrroloquinoline quinone (PQQ).</text>
</comment>
<dbReference type="CDD" id="cd01335">
    <property type="entry name" value="Radical_SAM"/>
    <property type="match status" value="1"/>
</dbReference>
<dbReference type="InterPro" id="IPR007197">
    <property type="entry name" value="rSAM"/>
</dbReference>
<feature type="binding site" evidence="8">
    <location>
        <position position="25"/>
    </location>
    <ligand>
        <name>[4Fe-4S] cluster</name>
        <dbReference type="ChEBI" id="CHEBI:49883"/>
        <note>4Fe-4S-S-AdoMet</note>
    </ligand>
</feature>